<feature type="transmembrane region" description="Helical" evidence="1">
    <location>
        <begin position="96"/>
        <end position="117"/>
    </location>
</feature>
<organism evidence="3 4">
    <name type="scientific">Aminicella lysinilytica</name>
    <dbReference type="NCBI Taxonomy" id="433323"/>
    <lineage>
        <taxon>Bacteria</taxon>
        <taxon>Bacillati</taxon>
        <taxon>Bacillota</taxon>
        <taxon>Clostridia</taxon>
        <taxon>Peptostreptococcales</taxon>
        <taxon>Anaerovoracaceae</taxon>
        <taxon>Aminicella</taxon>
    </lineage>
</organism>
<proteinExistence type="predicted"/>
<gene>
    <name evidence="3" type="ORF">EV211_10130</name>
</gene>
<evidence type="ECO:0000259" key="2">
    <source>
        <dbReference type="Pfam" id="PF14501"/>
    </source>
</evidence>
<dbReference type="PANTHER" id="PTHR40448:SF1">
    <property type="entry name" value="TWO-COMPONENT SENSOR HISTIDINE KINASE"/>
    <property type="match status" value="1"/>
</dbReference>
<dbReference type="CDD" id="cd16935">
    <property type="entry name" value="HATPase_AgrC-ComD-like"/>
    <property type="match status" value="1"/>
</dbReference>
<feature type="transmembrane region" description="Helical" evidence="1">
    <location>
        <begin position="62"/>
        <end position="84"/>
    </location>
</feature>
<feature type="transmembrane region" description="Helical" evidence="1">
    <location>
        <begin position="129"/>
        <end position="147"/>
    </location>
</feature>
<dbReference type="InterPro" id="IPR036890">
    <property type="entry name" value="HATPase_C_sf"/>
</dbReference>
<dbReference type="AlphaFoldDB" id="A0A4R6QET5"/>
<dbReference type="PANTHER" id="PTHR40448">
    <property type="entry name" value="TWO-COMPONENT SENSOR HISTIDINE KINASE"/>
    <property type="match status" value="1"/>
</dbReference>
<feature type="transmembrane region" description="Helical" evidence="1">
    <location>
        <begin position="193"/>
        <end position="213"/>
    </location>
</feature>
<evidence type="ECO:0000313" key="3">
    <source>
        <dbReference type="EMBL" id="TDP60516.1"/>
    </source>
</evidence>
<dbReference type="Gene3D" id="3.30.565.10">
    <property type="entry name" value="Histidine kinase-like ATPase, C-terminal domain"/>
    <property type="match status" value="1"/>
</dbReference>
<keyword evidence="4" id="KW-1185">Reference proteome</keyword>
<dbReference type="SUPFAM" id="SSF55874">
    <property type="entry name" value="ATPase domain of HSP90 chaperone/DNA topoisomerase II/histidine kinase"/>
    <property type="match status" value="1"/>
</dbReference>
<feature type="transmembrane region" description="Helical" evidence="1">
    <location>
        <begin position="36"/>
        <end position="56"/>
    </location>
</feature>
<keyword evidence="1" id="KW-1133">Transmembrane helix</keyword>
<dbReference type="Proteomes" id="UP000295500">
    <property type="component" value="Unassembled WGS sequence"/>
</dbReference>
<feature type="domain" description="Sensor histidine kinase NatK-like C-terminal" evidence="2">
    <location>
        <begin position="335"/>
        <end position="440"/>
    </location>
</feature>
<evidence type="ECO:0000256" key="1">
    <source>
        <dbReference type="SAM" id="Phobius"/>
    </source>
</evidence>
<name>A0A4R6QET5_9FIRM</name>
<keyword evidence="1" id="KW-0472">Membrane</keyword>
<dbReference type="OrthoDB" id="9156435at2"/>
<dbReference type="RefSeq" id="WP_133527405.1">
    <property type="nucleotide sequence ID" value="NZ_SNXO01000001.1"/>
</dbReference>
<keyword evidence="1" id="KW-0812">Transmembrane</keyword>
<feature type="transmembrane region" description="Helical" evidence="1">
    <location>
        <begin position="159"/>
        <end position="181"/>
    </location>
</feature>
<reference evidence="3 4" key="1">
    <citation type="submission" date="2019-03" db="EMBL/GenBank/DDBJ databases">
        <title>Genomic Encyclopedia of Type Strains, Phase IV (KMG-IV): sequencing the most valuable type-strain genomes for metagenomic binning, comparative biology and taxonomic classification.</title>
        <authorList>
            <person name="Goeker M."/>
        </authorList>
    </citation>
    <scope>NUCLEOTIDE SEQUENCE [LARGE SCALE GENOMIC DNA]</scope>
    <source>
        <strain evidence="3 4">DSM 28287</strain>
    </source>
</reference>
<dbReference type="InterPro" id="IPR032834">
    <property type="entry name" value="NatK-like_C"/>
</dbReference>
<evidence type="ECO:0000313" key="4">
    <source>
        <dbReference type="Proteomes" id="UP000295500"/>
    </source>
</evidence>
<feature type="transmembrane region" description="Helical" evidence="1">
    <location>
        <begin position="12"/>
        <end position="29"/>
    </location>
</feature>
<dbReference type="GO" id="GO:0042802">
    <property type="term" value="F:identical protein binding"/>
    <property type="evidence" value="ECO:0007669"/>
    <property type="project" value="TreeGrafter"/>
</dbReference>
<comment type="caution">
    <text evidence="3">The sequence shown here is derived from an EMBL/GenBank/DDBJ whole genome shotgun (WGS) entry which is preliminary data.</text>
</comment>
<protein>
    <submittedName>
        <fullName evidence="3">GHKL domain-containing protein</fullName>
    </submittedName>
</protein>
<dbReference type="Pfam" id="PF14501">
    <property type="entry name" value="HATPase_c_5"/>
    <property type="match status" value="1"/>
</dbReference>
<sequence length="445" mass="50495">MIWQLHGFSMYIPQVMYLAMGILMVHTLYPTERRWYQCVGVWSAVAAAMGACEYYLAPGLNVVIHGLLILVYGLFSIAAYFYLFEQVPRRQAVFTAIFINNTLYIILVLSRTVTAIFGGRINDYQASQLFLTCYLITVSFFMVAFALELRPVILKCLSVYMENISNLVVFSLCNFVAIVFFTDAWQPWSLPDVWILFRNFTMMALEVSGYILAFSSLTILGDKLVSESEALVTKEQLVLSGKYYDMLVDNVRSIREHNHNRRHIVNALKGLSESRDYDGLSAFIDNMASELPESLPVWSKVHEIDAVIADCANRCSQENIDFKCEFLFPKNLGINTLHICIMLGNCLQNAVEAVVKTPAGEKRFIHLFCFPIDDKLILRVENSYDGELNRSADGTLMSTKENEKDLHGFGISSIQSVAERYHGNCTWQTADHVFIVSVLLNTKVE</sequence>
<dbReference type="EMBL" id="SNXO01000001">
    <property type="protein sequence ID" value="TDP60516.1"/>
    <property type="molecule type" value="Genomic_DNA"/>
</dbReference>
<accession>A0A4R6QET5</accession>